<reference evidence="1" key="1">
    <citation type="journal article" date="2023" name="Insect Mol. Biol.">
        <title>Genome sequencing provides insights into the evolution of gene families encoding plant cell wall-degrading enzymes in longhorned beetles.</title>
        <authorList>
            <person name="Shin N.R."/>
            <person name="Okamura Y."/>
            <person name="Kirsch R."/>
            <person name="Pauchet Y."/>
        </authorList>
    </citation>
    <scope>NUCLEOTIDE SEQUENCE</scope>
    <source>
        <strain evidence="1">RBIC_L_NR</strain>
    </source>
</reference>
<sequence>SYLLFKSPGELDFKGDIANNWKLWKQKFNLYLVASDRANKTDDNKIAILLNFLGDEGILYNTFEFTQDEDEELLNIILREFDNCCNPVKNLVYEHYKFVKRDQGIGEAIQICRSMTSVATQKEIIGSERVSVCAVKSHFKHRNYSGHGNNSAGSTSWKFKQAVGSESDSNGKSSHGKAGNKCHRCGLGHLGGKCLAYN</sequence>
<protein>
    <submittedName>
        <fullName evidence="1">Uncharacterized protein</fullName>
    </submittedName>
</protein>
<keyword evidence="2" id="KW-1185">Reference proteome</keyword>
<dbReference type="EMBL" id="JANEYF010005094">
    <property type="protein sequence ID" value="KAJ8929190.1"/>
    <property type="molecule type" value="Genomic_DNA"/>
</dbReference>
<accession>A0AAV8WSH1</accession>
<evidence type="ECO:0000313" key="1">
    <source>
        <dbReference type="EMBL" id="KAJ8929190.1"/>
    </source>
</evidence>
<comment type="caution">
    <text evidence="1">The sequence shown here is derived from an EMBL/GenBank/DDBJ whole genome shotgun (WGS) entry which is preliminary data.</text>
</comment>
<dbReference type="AlphaFoldDB" id="A0AAV8WSH1"/>
<gene>
    <name evidence="1" type="ORF">NQ314_018139</name>
</gene>
<feature type="non-terminal residue" evidence="1">
    <location>
        <position position="1"/>
    </location>
</feature>
<evidence type="ECO:0000313" key="2">
    <source>
        <dbReference type="Proteomes" id="UP001162156"/>
    </source>
</evidence>
<organism evidence="1 2">
    <name type="scientific">Rhamnusium bicolor</name>
    <dbReference type="NCBI Taxonomy" id="1586634"/>
    <lineage>
        <taxon>Eukaryota</taxon>
        <taxon>Metazoa</taxon>
        <taxon>Ecdysozoa</taxon>
        <taxon>Arthropoda</taxon>
        <taxon>Hexapoda</taxon>
        <taxon>Insecta</taxon>
        <taxon>Pterygota</taxon>
        <taxon>Neoptera</taxon>
        <taxon>Endopterygota</taxon>
        <taxon>Coleoptera</taxon>
        <taxon>Polyphaga</taxon>
        <taxon>Cucujiformia</taxon>
        <taxon>Chrysomeloidea</taxon>
        <taxon>Cerambycidae</taxon>
        <taxon>Lepturinae</taxon>
        <taxon>Rhagiini</taxon>
        <taxon>Rhamnusium</taxon>
    </lineage>
</organism>
<proteinExistence type="predicted"/>
<dbReference type="Proteomes" id="UP001162156">
    <property type="component" value="Unassembled WGS sequence"/>
</dbReference>
<name>A0AAV8WSH1_9CUCU</name>